<reference evidence="1 2" key="1">
    <citation type="submission" date="2017-11" db="EMBL/GenBank/DDBJ databases">
        <title>Population delineation of vibrios coincides with oyster pathogenicity.</title>
        <authorList>
            <person name="Bruto M."/>
            <person name="Labreuche Y."/>
            <person name="James A."/>
            <person name="Piel D."/>
            <person name="Chenivesse S."/>
            <person name="Petton B."/>
            <person name="Polz M.F."/>
            <person name="Le Roux F."/>
        </authorList>
    </citation>
    <scope>NUCLEOTIDE SEQUENCE [LARGE SCALE GENOMIC DNA]</scope>
    <source>
        <strain evidence="1 2">FF_144</strain>
    </source>
</reference>
<name>A0A2T5EWZ1_VIBSP</name>
<protein>
    <submittedName>
        <fullName evidence="1">Uncharacterized protein</fullName>
    </submittedName>
</protein>
<dbReference type="AlphaFoldDB" id="A0A2T5EWZ1"/>
<dbReference type="Proteomes" id="UP000244197">
    <property type="component" value="Unassembled WGS sequence"/>
</dbReference>
<organism evidence="1 2">
    <name type="scientific">Vibrio splendidus</name>
    <dbReference type="NCBI Taxonomy" id="29497"/>
    <lineage>
        <taxon>Bacteria</taxon>
        <taxon>Pseudomonadati</taxon>
        <taxon>Pseudomonadota</taxon>
        <taxon>Gammaproteobacteria</taxon>
        <taxon>Vibrionales</taxon>
        <taxon>Vibrionaceae</taxon>
        <taxon>Vibrio</taxon>
    </lineage>
</organism>
<dbReference type="RefSeq" id="WP_108187604.1">
    <property type="nucleotide sequence ID" value="NZ_PIFK01000015.1"/>
</dbReference>
<evidence type="ECO:0000313" key="2">
    <source>
        <dbReference type="Proteomes" id="UP000244197"/>
    </source>
</evidence>
<evidence type="ECO:0000313" key="1">
    <source>
        <dbReference type="EMBL" id="PTP36307.1"/>
    </source>
</evidence>
<accession>A0A2T5EWZ1</accession>
<proteinExistence type="predicted"/>
<comment type="caution">
    <text evidence="1">The sequence shown here is derived from an EMBL/GenBank/DDBJ whole genome shotgun (WGS) entry which is preliminary data.</text>
</comment>
<gene>
    <name evidence="1" type="ORF">CWO07_09155</name>
</gene>
<sequence length="97" mass="11596">MNEERIQKIIDDSAEDLLIKMSDQLFEQAHQLITLKLAPERIRNQVLFVDDRCQSVLSSFLYHRKFKYINIENTSLFTQSRELQEKLIIEVESHFII</sequence>
<dbReference type="EMBL" id="PIFK01000015">
    <property type="protein sequence ID" value="PTP36307.1"/>
    <property type="molecule type" value="Genomic_DNA"/>
</dbReference>